<feature type="domain" description="EamA" evidence="7">
    <location>
        <begin position="11"/>
        <end position="143"/>
    </location>
</feature>
<dbReference type="EMBL" id="JAQIOY010000003">
    <property type="protein sequence ID" value="MDA7425348.1"/>
    <property type="molecule type" value="Genomic_DNA"/>
</dbReference>
<dbReference type="RefSeq" id="WP_271432688.1">
    <property type="nucleotide sequence ID" value="NZ_JAQIOY010000003.1"/>
</dbReference>
<dbReference type="PANTHER" id="PTHR22911:SF6">
    <property type="entry name" value="SOLUTE CARRIER FAMILY 35 MEMBER G1"/>
    <property type="match status" value="1"/>
</dbReference>
<comment type="subcellular location">
    <subcellularLocation>
        <location evidence="1">Membrane</location>
        <topology evidence="1">Multi-pass membrane protein</topology>
    </subcellularLocation>
</comment>
<dbReference type="InterPro" id="IPR037185">
    <property type="entry name" value="EmrE-like"/>
</dbReference>
<feature type="transmembrane region" description="Helical" evidence="6">
    <location>
        <begin position="149"/>
        <end position="169"/>
    </location>
</feature>
<evidence type="ECO:0000256" key="6">
    <source>
        <dbReference type="SAM" id="Phobius"/>
    </source>
</evidence>
<feature type="transmembrane region" description="Helical" evidence="6">
    <location>
        <begin position="40"/>
        <end position="64"/>
    </location>
</feature>
<protein>
    <submittedName>
        <fullName evidence="8">DMT family transporter</fullName>
    </submittedName>
</protein>
<keyword evidence="9" id="KW-1185">Reference proteome</keyword>
<feature type="transmembrane region" description="Helical" evidence="6">
    <location>
        <begin position="220"/>
        <end position="241"/>
    </location>
</feature>
<evidence type="ECO:0000259" key="7">
    <source>
        <dbReference type="Pfam" id="PF00892"/>
    </source>
</evidence>
<sequence>MSVPDQNRTMLGVLFMVAFCIIAPVMDAFAKATPEHVPVAQILAARFGIQVMILVPLALALQLAARPIGRDISLHLARGAALLAATACFFTAVRYMPIANAIAIFFVSPFVTTLLGAVFLKETVGWRRVSACLVGFGGALLVIRPSFTGLGAVALLPLSTAFFFAVYMLLTRSMSQRLHPLTLQAHTALAACLIVFPPLIAMDGSGSRYFDPVWPTGLAIWTLLGVGLIATVSHLCITYALRFAPASTVAPLQYLEIVGATAVGYIAFNDFPKPLTWLGVAIIVASGLFLFARERDLGRKTDRPPPPP</sequence>
<feature type="domain" description="EamA" evidence="7">
    <location>
        <begin position="155"/>
        <end position="290"/>
    </location>
</feature>
<feature type="transmembrane region" description="Helical" evidence="6">
    <location>
        <begin position="248"/>
        <end position="268"/>
    </location>
</feature>
<feature type="transmembrane region" description="Helical" evidence="6">
    <location>
        <begin position="76"/>
        <end position="95"/>
    </location>
</feature>
<evidence type="ECO:0000256" key="1">
    <source>
        <dbReference type="ARBA" id="ARBA00004141"/>
    </source>
</evidence>
<gene>
    <name evidence="8" type="ORF">PFY00_11465</name>
</gene>
<dbReference type="InterPro" id="IPR000620">
    <property type="entry name" value="EamA_dom"/>
</dbReference>
<reference evidence="8 9" key="1">
    <citation type="submission" date="2023-01" db="EMBL/GenBank/DDBJ databases">
        <title>Thalassococcus onchidii sp. nov., isolated from a marine invertebrate from the South China Sea.</title>
        <authorList>
            <person name="Xu S."/>
            <person name="Liu Z."/>
            <person name="Xu Y."/>
        </authorList>
    </citation>
    <scope>NUCLEOTIDE SEQUENCE [LARGE SCALE GENOMIC DNA]</scope>
    <source>
        <strain evidence="8 9">KCTC 32084</strain>
    </source>
</reference>
<comment type="caution">
    <text evidence="8">The sequence shown here is derived from an EMBL/GenBank/DDBJ whole genome shotgun (WGS) entry which is preliminary data.</text>
</comment>
<accession>A0ABT4XTP8</accession>
<feature type="transmembrane region" description="Helical" evidence="6">
    <location>
        <begin position="181"/>
        <end position="200"/>
    </location>
</feature>
<keyword evidence="5 6" id="KW-0472">Membrane</keyword>
<evidence type="ECO:0000313" key="9">
    <source>
        <dbReference type="Proteomes" id="UP001210720"/>
    </source>
</evidence>
<dbReference type="Proteomes" id="UP001210720">
    <property type="component" value="Unassembled WGS sequence"/>
</dbReference>
<dbReference type="Gene3D" id="1.10.3730.20">
    <property type="match status" value="1"/>
</dbReference>
<keyword evidence="3 6" id="KW-0812">Transmembrane</keyword>
<feature type="transmembrane region" description="Helical" evidence="6">
    <location>
        <begin position="101"/>
        <end position="120"/>
    </location>
</feature>
<evidence type="ECO:0000256" key="4">
    <source>
        <dbReference type="ARBA" id="ARBA00022989"/>
    </source>
</evidence>
<feature type="transmembrane region" description="Helical" evidence="6">
    <location>
        <begin position="125"/>
        <end position="143"/>
    </location>
</feature>
<comment type="similarity">
    <text evidence="2">Belongs to the drug/metabolite transporter (DMT) superfamily. 10 TMS drug/metabolite exporter (DME) (TC 2.A.7.3) family.</text>
</comment>
<evidence type="ECO:0000256" key="5">
    <source>
        <dbReference type="ARBA" id="ARBA00023136"/>
    </source>
</evidence>
<dbReference type="Pfam" id="PF00892">
    <property type="entry name" value="EamA"/>
    <property type="match status" value="2"/>
</dbReference>
<evidence type="ECO:0000256" key="2">
    <source>
        <dbReference type="ARBA" id="ARBA00009853"/>
    </source>
</evidence>
<dbReference type="PANTHER" id="PTHR22911">
    <property type="entry name" value="ACYL-MALONYL CONDENSING ENZYME-RELATED"/>
    <property type="match status" value="1"/>
</dbReference>
<keyword evidence="4 6" id="KW-1133">Transmembrane helix</keyword>
<evidence type="ECO:0000313" key="8">
    <source>
        <dbReference type="EMBL" id="MDA7425348.1"/>
    </source>
</evidence>
<name>A0ABT4XTP8_9RHOB</name>
<dbReference type="SUPFAM" id="SSF103481">
    <property type="entry name" value="Multidrug resistance efflux transporter EmrE"/>
    <property type="match status" value="2"/>
</dbReference>
<organism evidence="8 9">
    <name type="scientific">Thalassococcus lentus</name>
    <dbReference type="NCBI Taxonomy" id="1210524"/>
    <lineage>
        <taxon>Bacteria</taxon>
        <taxon>Pseudomonadati</taxon>
        <taxon>Pseudomonadota</taxon>
        <taxon>Alphaproteobacteria</taxon>
        <taxon>Rhodobacterales</taxon>
        <taxon>Roseobacteraceae</taxon>
        <taxon>Thalassococcus</taxon>
    </lineage>
</organism>
<proteinExistence type="inferred from homology"/>
<evidence type="ECO:0000256" key="3">
    <source>
        <dbReference type="ARBA" id="ARBA00022692"/>
    </source>
</evidence>
<feature type="transmembrane region" description="Helical" evidence="6">
    <location>
        <begin position="274"/>
        <end position="292"/>
    </location>
</feature>